<protein>
    <recommendedName>
        <fullName evidence="2">Signal transduction histidine kinase internal region domain-containing protein</fullName>
    </recommendedName>
</protein>
<dbReference type="PANTHER" id="PTHR34220">
    <property type="entry name" value="SENSOR HISTIDINE KINASE YPDA"/>
    <property type="match status" value="1"/>
</dbReference>
<keyword evidence="1" id="KW-0812">Transmembrane</keyword>
<dbReference type="OrthoDB" id="927174at2"/>
<feature type="domain" description="Signal transduction histidine kinase internal region" evidence="2">
    <location>
        <begin position="164"/>
        <end position="240"/>
    </location>
</feature>
<evidence type="ECO:0000313" key="4">
    <source>
        <dbReference type="Proteomes" id="UP000199673"/>
    </source>
</evidence>
<evidence type="ECO:0000256" key="1">
    <source>
        <dbReference type="SAM" id="Phobius"/>
    </source>
</evidence>
<sequence>MKIILQRLQINPKFLGLIFFFAYLDSIRSRVSPGQLVDWYILTPESAVFSLIQALVIFFILQFSFSWLQLSPQVSIPWKKSMFSFGKGLIIFLLVSNAFTMALALAFGTWERNYQTYIQLSGNISRILDFVIYGGFYLALLLFQQFKSHQRQLKDYEVALAQSKITHLKQQLNPHFLFNNLNILDQLIEENPKSASAFLHNFSELYRYSLKNSDCQLVTWQEELEFAESYFQLIAEKFGKAYEMKITLDNPQGKLPPLTLQLLIENAVFHNYGTVENPVKINLTLGERLTVSNTRIPFKNPRHKGGKGLANLREQYRILSSKPIFVSEENGLFSVSIPFIP</sequence>
<gene>
    <name evidence="3" type="ORF">SAMN04489724_0375</name>
</gene>
<dbReference type="RefSeq" id="WP_091698632.1">
    <property type="nucleotide sequence ID" value="NZ_FPBF01000015.1"/>
</dbReference>
<evidence type="ECO:0000259" key="2">
    <source>
        <dbReference type="Pfam" id="PF06580"/>
    </source>
</evidence>
<keyword evidence="1" id="KW-1133">Transmembrane helix</keyword>
<accession>A0A1I7EA98</accession>
<evidence type="ECO:0000313" key="3">
    <source>
        <dbReference type="EMBL" id="SFU20870.1"/>
    </source>
</evidence>
<feature type="transmembrane region" description="Helical" evidence="1">
    <location>
        <begin position="130"/>
        <end position="146"/>
    </location>
</feature>
<dbReference type="STRING" id="305507.SAMN04489724_0375"/>
<dbReference type="Pfam" id="PF06580">
    <property type="entry name" value="His_kinase"/>
    <property type="match status" value="1"/>
</dbReference>
<reference evidence="4" key="1">
    <citation type="submission" date="2016-10" db="EMBL/GenBank/DDBJ databases">
        <authorList>
            <person name="Varghese N."/>
            <person name="Submissions S."/>
        </authorList>
    </citation>
    <scope>NUCLEOTIDE SEQUENCE [LARGE SCALE GENOMIC DNA]</scope>
    <source>
        <strain evidence="4">DSM 23445</strain>
    </source>
</reference>
<keyword evidence="1" id="KW-0472">Membrane</keyword>
<organism evidence="3 4">
    <name type="scientific">Algoriphagus locisalis</name>
    <dbReference type="NCBI Taxonomy" id="305507"/>
    <lineage>
        <taxon>Bacteria</taxon>
        <taxon>Pseudomonadati</taxon>
        <taxon>Bacteroidota</taxon>
        <taxon>Cytophagia</taxon>
        <taxon>Cytophagales</taxon>
        <taxon>Cyclobacteriaceae</taxon>
        <taxon>Algoriphagus</taxon>
    </lineage>
</organism>
<name>A0A1I7EA98_9BACT</name>
<feature type="transmembrane region" description="Helical" evidence="1">
    <location>
        <begin position="48"/>
        <end position="68"/>
    </location>
</feature>
<feature type="transmembrane region" description="Helical" evidence="1">
    <location>
        <begin position="89"/>
        <end position="110"/>
    </location>
</feature>
<dbReference type="GO" id="GO:0016020">
    <property type="term" value="C:membrane"/>
    <property type="evidence" value="ECO:0007669"/>
    <property type="project" value="InterPro"/>
</dbReference>
<keyword evidence="4" id="KW-1185">Reference proteome</keyword>
<dbReference type="GO" id="GO:0000155">
    <property type="term" value="F:phosphorelay sensor kinase activity"/>
    <property type="evidence" value="ECO:0007669"/>
    <property type="project" value="InterPro"/>
</dbReference>
<dbReference type="EMBL" id="FPBF01000015">
    <property type="protein sequence ID" value="SFU20870.1"/>
    <property type="molecule type" value="Genomic_DNA"/>
</dbReference>
<dbReference type="AlphaFoldDB" id="A0A1I7EA98"/>
<dbReference type="Proteomes" id="UP000199673">
    <property type="component" value="Unassembled WGS sequence"/>
</dbReference>
<proteinExistence type="predicted"/>
<dbReference type="InterPro" id="IPR010559">
    <property type="entry name" value="Sig_transdc_His_kin_internal"/>
</dbReference>
<dbReference type="InterPro" id="IPR050640">
    <property type="entry name" value="Bact_2-comp_sensor_kinase"/>
</dbReference>
<dbReference type="PANTHER" id="PTHR34220:SF7">
    <property type="entry name" value="SENSOR HISTIDINE KINASE YPDA"/>
    <property type="match status" value="1"/>
</dbReference>